<protein>
    <submittedName>
        <fullName evidence="2">Uncharacterized protein</fullName>
    </submittedName>
</protein>
<name>A0A4Z0W6J8_9GAMM</name>
<evidence type="ECO:0000313" key="3">
    <source>
        <dbReference type="Proteomes" id="UP000297475"/>
    </source>
</evidence>
<organism evidence="2 3">
    <name type="scientific">Natronospirillum operosum</name>
    <dbReference type="NCBI Taxonomy" id="2759953"/>
    <lineage>
        <taxon>Bacteria</taxon>
        <taxon>Pseudomonadati</taxon>
        <taxon>Pseudomonadota</taxon>
        <taxon>Gammaproteobacteria</taxon>
        <taxon>Oceanospirillales</taxon>
        <taxon>Natronospirillaceae</taxon>
        <taxon>Natronospirillum</taxon>
    </lineage>
</organism>
<proteinExistence type="predicted"/>
<evidence type="ECO:0000313" key="2">
    <source>
        <dbReference type="EMBL" id="TGG90594.1"/>
    </source>
</evidence>
<feature type="transmembrane region" description="Helical" evidence="1">
    <location>
        <begin position="29"/>
        <end position="50"/>
    </location>
</feature>
<keyword evidence="1" id="KW-0812">Transmembrane</keyword>
<keyword evidence="1" id="KW-1133">Transmembrane helix</keyword>
<keyword evidence="3" id="KW-1185">Reference proteome</keyword>
<dbReference type="RefSeq" id="WP_135484682.1">
    <property type="nucleotide sequence ID" value="NZ_SRMF01000012.1"/>
</dbReference>
<accession>A0A4Z0W6J8</accession>
<reference evidence="2 3" key="1">
    <citation type="submission" date="2019-04" db="EMBL/GenBank/DDBJ databases">
        <title>Natronospirillum operosus gen. nov., sp. nov., a haloalkaliphilic satellite isolated from decaying biomass of laboratory culture of cyanobacterium Geitlerinema sp. and proposal of Natronospirillaceae fam. nov. and Saccharospirillaceae fam. nov.</title>
        <authorList>
            <person name="Kevbrin V."/>
            <person name="Boltyanskaya Y."/>
            <person name="Koziaeva V."/>
            <person name="Grouzdev D.S."/>
            <person name="Park M."/>
            <person name="Cho J."/>
        </authorList>
    </citation>
    <scope>NUCLEOTIDE SEQUENCE [LARGE SCALE GENOMIC DNA]</scope>
    <source>
        <strain evidence="2 3">G-116</strain>
    </source>
</reference>
<gene>
    <name evidence="2" type="ORF">E4656_17850</name>
</gene>
<comment type="caution">
    <text evidence="2">The sequence shown here is derived from an EMBL/GenBank/DDBJ whole genome shotgun (WGS) entry which is preliminary data.</text>
</comment>
<dbReference type="EMBL" id="SRMF01000012">
    <property type="protein sequence ID" value="TGG90594.1"/>
    <property type="molecule type" value="Genomic_DNA"/>
</dbReference>
<sequence>MTTTFLNKDQSMEKGLGHGVIRNMKMKRVATLFVTSSIYLTLLGCPRVAYIEVYNNTSHTIKIDTSTDIAEAEPAGSVTLPIAYSYFHIEFNQETWRYNRNIPHDGSDGPYFDGTLRIQINSDKLGYALETNQKPPVVDFEEQPTGYPIEPDKVIPAMEQ</sequence>
<dbReference type="AlphaFoldDB" id="A0A4Z0W6J8"/>
<dbReference type="OrthoDB" id="7063775at2"/>
<evidence type="ECO:0000256" key="1">
    <source>
        <dbReference type="SAM" id="Phobius"/>
    </source>
</evidence>
<dbReference type="Proteomes" id="UP000297475">
    <property type="component" value="Unassembled WGS sequence"/>
</dbReference>
<keyword evidence="1" id="KW-0472">Membrane</keyword>